<dbReference type="EMBL" id="JAJFAZ020000006">
    <property type="protein sequence ID" value="KAI5322963.1"/>
    <property type="molecule type" value="Genomic_DNA"/>
</dbReference>
<dbReference type="PANTHER" id="PTHR47967">
    <property type="entry name" value="OS07G0603500 PROTEIN-RELATED"/>
    <property type="match status" value="1"/>
</dbReference>
<feature type="domain" description="Xylanase inhibitor C-terminal" evidence="4">
    <location>
        <begin position="142"/>
        <end position="187"/>
    </location>
</feature>
<feature type="chain" id="PRO_5042180980" description="Xylanase inhibitor C-terminal domain-containing protein" evidence="3">
    <location>
        <begin position="24"/>
        <end position="290"/>
    </location>
</feature>
<protein>
    <recommendedName>
        <fullName evidence="4">Xylanase inhibitor C-terminal domain-containing protein</fullName>
    </recommendedName>
</protein>
<dbReference type="AlphaFoldDB" id="A0AAD4VEC7"/>
<keyword evidence="1" id="KW-0645">Protease</keyword>
<keyword evidence="2" id="KW-0378">Hydrolase</keyword>
<keyword evidence="3" id="KW-0732">Signal</keyword>
<reference evidence="5 6" key="1">
    <citation type="journal article" date="2022" name="G3 (Bethesda)">
        <title>Whole-genome sequence and methylome profiling of the almond [Prunus dulcis (Mill.) D.A. Webb] cultivar 'Nonpareil'.</title>
        <authorList>
            <person name="D'Amico-Willman K.M."/>
            <person name="Ouma W.Z."/>
            <person name="Meulia T."/>
            <person name="Sideli G.M."/>
            <person name="Gradziel T.M."/>
            <person name="Fresnedo-Ramirez J."/>
        </authorList>
    </citation>
    <scope>NUCLEOTIDE SEQUENCE [LARGE SCALE GENOMIC DNA]</scope>
    <source>
        <strain evidence="5">Clone GOH B32 T37-40</strain>
    </source>
</reference>
<dbReference type="PANTHER" id="PTHR47967:SF36">
    <property type="entry name" value="PEPTIDASE A1 DOMAIN-CONTAINING PROTEIN"/>
    <property type="match status" value="1"/>
</dbReference>
<evidence type="ECO:0000313" key="6">
    <source>
        <dbReference type="Proteomes" id="UP001054821"/>
    </source>
</evidence>
<evidence type="ECO:0000313" key="5">
    <source>
        <dbReference type="EMBL" id="KAI5322963.1"/>
    </source>
</evidence>
<evidence type="ECO:0000256" key="3">
    <source>
        <dbReference type="SAM" id="SignalP"/>
    </source>
</evidence>
<evidence type="ECO:0000256" key="2">
    <source>
        <dbReference type="ARBA" id="ARBA00022801"/>
    </source>
</evidence>
<proteinExistence type="predicted"/>
<dbReference type="Pfam" id="PF14541">
    <property type="entry name" value="TAXi_C"/>
    <property type="match status" value="1"/>
</dbReference>
<dbReference type="Gene3D" id="2.40.70.10">
    <property type="entry name" value="Acid Proteases"/>
    <property type="match status" value="1"/>
</dbReference>
<accession>A0AAD4VEC7</accession>
<dbReference type="GO" id="GO:0008233">
    <property type="term" value="F:peptidase activity"/>
    <property type="evidence" value="ECO:0007669"/>
    <property type="project" value="UniProtKB-KW"/>
</dbReference>
<gene>
    <name evidence="5" type="ORF">L3X38_032035</name>
</gene>
<keyword evidence="6" id="KW-1185">Reference proteome</keyword>
<organism evidence="5 6">
    <name type="scientific">Prunus dulcis</name>
    <name type="common">Almond</name>
    <name type="synonym">Amygdalus dulcis</name>
    <dbReference type="NCBI Taxonomy" id="3755"/>
    <lineage>
        <taxon>Eukaryota</taxon>
        <taxon>Viridiplantae</taxon>
        <taxon>Streptophyta</taxon>
        <taxon>Embryophyta</taxon>
        <taxon>Tracheophyta</taxon>
        <taxon>Spermatophyta</taxon>
        <taxon>Magnoliopsida</taxon>
        <taxon>eudicotyledons</taxon>
        <taxon>Gunneridae</taxon>
        <taxon>Pentapetalae</taxon>
        <taxon>rosids</taxon>
        <taxon>fabids</taxon>
        <taxon>Rosales</taxon>
        <taxon>Rosaceae</taxon>
        <taxon>Amygdaloideae</taxon>
        <taxon>Amygdaleae</taxon>
        <taxon>Prunus</taxon>
    </lineage>
</organism>
<dbReference type="Proteomes" id="UP001054821">
    <property type="component" value="Chromosome 6"/>
</dbReference>
<sequence length="290" mass="32589">MASSSSSMLLFLSLLLLVPYITSSNIIIIPISHLPQNPHPNPYQHLSYLANSSLKRAHHLKNPQTTPPNTNAKIPLFSHSYGSYSSIPLSFGTPLPKPSPSSWTLLSGPLGGKDSVKKTKGVSYTPFVKNPEAPGRGHFLTSYYVGLRRITVGGRSVKISYRYLRPDKNSSGGTIVDSRTTFTYMAPEDRNADVSKRDVSLQWRAEMARPEENYLVPAGWKVVCLTIRGDNLPMISSGPSLILESFQMQLRCPKTIRRQQYVRRYYEGNCMSEDIHISEGIQDVRRHQYF</sequence>
<dbReference type="InterPro" id="IPR021109">
    <property type="entry name" value="Peptidase_aspartic_dom_sf"/>
</dbReference>
<evidence type="ECO:0000256" key="1">
    <source>
        <dbReference type="ARBA" id="ARBA00022670"/>
    </source>
</evidence>
<comment type="caution">
    <text evidence="5">The sequence shown here is derived from an EMBL/GenBank/DDBJ whole genome shotgun (WGS) entry which is preliminary data.</text>
</comment>
<dbReference type="GO" id="GO:0006508">
    <property type="term" value="P:proteolysis"/>
    <property type="evidence" value="ECO:0007669"/>
    <property type="project" value="UniProtKB-KW"/>
</dbReference>
<name>A0AAD4VEC7_PRUDU</name>
<dbReference type="InterPro" id="IPR051708">
    <property type="entry name" value="Plant_Aspart_Prot_A1"/>
</dbReference>
<dbReference type="GO" id="GO:0005576">
    <property type="term" value="C:extracellular region"/>
    <property type="evidence" value="ECO:0007669"/>
    <property type="project" value="TreeGrafter"/>
</dbReference>
<dbReference type="SUPFAM" id="SSF50630">
    <property type="entry name" value="Acid proteases"/>
    <property type="match status" value="1"/>
</dbReference>
<feature type="signal peptide" evidence="3">
    <location>
        <begin position="1"/>
        <end position="23"/>
    </location>
</feature>
<dbReference type="InterPro" id="IPR032799">
    <property type="entry name" value="TAXi_C"/>
</dbReference>
<evidence type="ECO:0000259" key="4">
    <source>
        <dbReference type="Pfam" id="PF14541"/>
    </source>
</evidence>